<dbReference type="Pfam" id="PF14223">
    <property type="entry name" value="Retrotran_gag_2"/>
    <property type="match status" value="1"/>
</dbReference>
<dbReference type="PANTHER" id="PTHR47592">
    <property type="entry name" value="PBF68 PROTEIN"/>
    <property type="match status" value="1"/>
</dbReference>
<name>A0ABD2YNG3_9GENT</name>
<sequence>MATSTVKQLSTDFTKLSRFEGANFLQWQKKMKILLTILHIAYVLTIERPKETEGETLEQTRVSQKWDNDDFICMGHILNSMLIGLFDTYQDAISAKDLWERLEARYIREDATSKKYLVFHSNNYKMVDGKHVMEQLYEIGLLNNFKQYKMNMDETIIISSIIDKLPPSWKDFKRSLKHKKEDISPE</sequence>
<proteinExistence type="predicted"/>
<comment type="caution">
    <text evidence="1">The sequence shown here is derived from an EMBL/GenBank/DDBJ whole genome shotgun (WGS) entry which is preliminary data.</text>
</comment>
<evidence type="ECO:0008006" key="3">
    <source>
        <dbReference type="Google" id="ProtNLM"/>
    </source>
</evidence>
<organism evidence="1 2">
    <name type="scientific">Cinchona calisaya</name>
    <dbReference type="NCBI Taxonomy" id="153742"/>
    <lineage>
        <taxon>Eukaryota</taxon>
        <taxon>Viridiplantae</taxon>
        <taxon>Streptophyta</taxon>
        <taxon>Embryophyta</taxon>
        <taxon>Tracheophyta</taxon>
        <taxon>Spermatophyta</taxon>
        <taxon>Magnoliopsida</taxon>
        <taxon>eudicotyledons</taxon>
        <taxon>Gunneridae</taxon>
        <taxon>Pentapetalae</taxon>
        <taxon>asterids</taxon>
        <taxon>lamiids</taxon>
        <taxon>Gentianales</taxon>
        <taxon>Rubiaceae</taxon>
        <taxon>Cinchonoideae</taxon>
        <taxon>Cinchoneae</taxon>
        <taxon>Cinchona</taxon>
    </lineage>
</organism>
<dbReference type="AlphaFoldDB" id="A0ABD2YNG3"/>
<keyword evidence="2" id="KW-1185">Reference proteome</keyword>
<reference evidence="1 2" key="1">
    <citation type="submission" date="2024-11" db="EMBL/GenBank/DDBJ databases">
        <title>A near-complete genome assembly of Cinchona calisaya.</title>
        <authorList>
            <person name="Lian D.C."/>
            <person name="Zhao X.W."/>
            <person name="Wei L."/>
        </authorList>
    </citation>
    <scope>NUCLEOTIDE SEQUENCE [LARGE SCALE GENOMIC DNA]</scope>
    <source>
        <tissue evidence="1">Nenye</tissue>
    </source>
</reference>
<evidence type="ECO:0000313" key="2">
    <source>
        <dbReference type="Proteomes" id="UP001630127"/>
    </source>
</evidence>
<accession>A0ABD2YNG3</accession>
<protein>
    <recommendedName>
        <fullName evidence="3">Zinc finger, CCHC-type</fullName>
    </recommendedName>
</protein>
<dbReference type="EMBL" id="JBJUIK010000013">
    <property type="protein sequence ID" value="KAL3507093.1"/>
    <property type="molecule type" value="Genomic_DNA"/>
</dbReference>
<gene>
    <name evidence="1" type="ORF">ACH5RR_032475</name>
</gene>
<evidence type="ECO:0000313" key="1">
    <source>
        <dbReference type="EMBL" id="KAL3507093.1"/>
    </source>
</evidence>
<dbReference type="Proteomes" id="UP001630127">
    <property type="component" value="Unassembled WGS sequence"/>
</dbReference>
<dbReference type="PANTHER" id="PTHR47592:SF29">
    <property type="entry name" value="ZINC FINGER, CCHC-TYPE"/>
    <property type="match status" value="1"/>
</dbReference>